<dbReference type="InterPro" id="IPR001087">
    <property type="entry name" value="GDSL"/>
</dbReference>
<evidence type="ECO:0000256" key="1">
    <source>
        <dbReference type="ARBA" id="ARBA00008668"/>
    </source>
</evidence>
<proteinExistence type="inferred from homology"/>
<evidence type="ECO:0000256" key="2">
    <source>
        <dbReference type="ARBA" id="ARBA00022801"/>
    </source>
</evidence>
<gene>
    <name evidence="5" type="ORF">QYE76_023633</name>
</gene>
<reference evidence="5" key="1">
    <citation type="submission" date="2023-07" db="EMBL/GenBank/DDBJ databases">
        <title>A chromosome-level genome assembly of Lolium multiflorum.</title>
        <authorList>
            <person name="Chen Y."/>
            <person name="Copetti D."/>
            <person name="Kolliker R."/>
            <person name="Studer B."/>
        </authorList>
    </citation>
    <scope>NUCLEOTIDE SEQUENCE</scope>
    <source>
        <strain evidence="5">02402/16</strain>
        <tissue evidence="5">Leaf</tissue>
    </source>
</reference>
<dbReference type="InterPro" id="IPR035669">
    <property type="entry name" value="SGNH_plant_lipase-like"/>
</dbReference>
<feature type="signal peptide" evidence="4">
    <location>
        <begin position="1"/>
        <end position="24"/>
    </location>
</feature>
<dbReference type="Gene3D" id="3.40.50.1110">
    <property type="entry name" value="SGNH hydrolase"/>
    <property type="match status" value="1"/>
</dbReference>
<dbReference type="GO" id="GO:0016788">
    <property type="term" value="F:hydrolase activity, acting on ester bonds"/>
    <property type="evidence" value="ECO:0007669"/>
    <property type="project" value="InterPro"/>
</dbReference>
<keyword evidence="4" id="KW-0732">Signal</keyword>
<dbReference type="InterPro" id="IPR036514">
    <property type="entry name" value="SGNH_hydro_sf"/>
</dbReference>
<evidence type="ECO:0000256" key="3">
    <source>
        <dbReference type="ARBA" id="ARBA00022963"/>
    </source>
</evidence>
<comment type="caution">
    <text evidence="5">The sequence shown here is derived from an EMBL/GenBank/DDBJ whole genome shotgun (WGS) entry which is preliminary data.</text>
</comment>
<dbReference type="PANTHER" id="PTHR45648:SF166">
    <property type="entry name" value="OS02G0617400 PROTEIN"/>
    <property type="match status" value="1"/>
</dbReference>
<accession>A0AAD8RCI3</accession>
<dbReference type="Proteomes" id="UP001231189">
    <property type="component" value="Unassembled WGS sequence"/>
</dbReference>
<dbReference type="EMBL" id="JAUUTY010000006">
    <property type="protein sequence ID" value="KAK1618116.1"/>
    <property type="molecule type" value="Genomic_DNA"/>
</dbReference>
<dbReference type="Pfam" id="PF00657">
    <property type="entry name" value="Lipase_GDSL"/>
    <property type="match status" value="1"/>
</dbReference>
<dbReference type="AlphaFoldDB" id="A0AAD8RCI3"/>
<evidence type="ECO:0000313" key="5">
    <source>
        <dbReference type="EMBL" id="KAK1618116.1"/>
    </source>
</evidence>
<dbReference type="GO" id="GO:0016042">
    <property type="term" value="P:lipid catabolic process"/>
    <property type="evidence" value="ECO:0007669"/>
    <property type="project" value="UniProtKB-KW"/>
</dbReference>
<evidence type="ECO:0000313" key="6">
    <source>
        <dbReference type="Proteomes" id="UP001231189"/>
    </source>
</evidence>
<evidence type="ECO:0000256" key="4">
    <source>
        <dbReference type="SAM" id="SignalP"/>
    </source>
</evidence>
<keyword evidence="6" id="KW-1185">Reference proteome</keyword>
<protein>
    <submittedName>
        <fullName evidence="5">Uncharacterized protein</fullName>
    </submittedName>
</protein>
<keyword evidence="3" id="KW-0443">Lipid metabolism</keyword>
<name>A0AAD8RCI3_LOLMU</name>
<dbReference type="SUPFAM" id="SSF52266">
    <property type="entry name" value="SGNH hydrolase"/>
    <property type="match status" value="1"/>
</dbReference>
<dbReference type="InterPro" id="IPR051058">
    <property type="entry name" value="GDSL_Est/Lipase"/>
</dbReference>
<organism evidence="5 6">
    <name type="scientific">Lolium multiflorum</name>
    <name type="common">Italian ryegrass</name>
    <name type="synonym">Lolium perenne subsp. multiflorum</name>
    <dbReference type="NCBI Taxonomy" id="4521"/>
    <lineage>
        <taxon>Eukaryota</taxon>
        <taxon>Viridiplantae</taxon>
        <taxon>Streptophyta</taxon>
        <taxon>Embryophyta</taxon>
        <taxon>Tracheophyta</taxon>
        <taxon>Spermatophyta</taxon>
        <taxon>Magnoliopsida</taxon>
        <taxon>Liliopsida</taxon>
        <taxon>Poales</taxon>
        <taxon>Poaceae</taxon>
        <taxon>BOP clade</taxon>
        <taxon>Pooideae</taxon>
        <taxon>Poodae</taxon>
        <taxon>Poeae</taxon>
        <taxon>Poeae Chloroplast Group 2 (Poeae type)</taxon>
        <taxon>Loliodinae</taxon>
        <taxon>Loliinae</taxon>
        <taxon>Lolium</taxon>
    </lineage>
</organism>
<keyword evidence="3" id="KW-0442">Lipid degradation</keyword>
<feature type="chain" id="PRO_5042028153" evidence="4">
    <location>
        <begin position="25"/>
        <end position="365"/>
    </location>
</feature>
<dbReference type="CDD" id="cd01837">
    <property type="entry name" value="SGNH_plant_lipase_like"/>
    <property type="match status" value="1"/>
</dbReference>
<sequence length="365" mass="39612">MDAALVPLLVSLLAVAAHAPAASAAPRAFFVFGDSLVDNGNNNYLLTTARADAPPYGIDYPSHRATGRFSNGLNIPDIISEHLGAEPALPYLSPELRGVKLLVGANFASAGVGILNDTGVQFVNIIRIGDQLRYFREYQRKLRAFVGEEQAARLVGGALVLITLGGNDFVNNYYLVPMSMRSRQYALPDYVRFIVSEYRKILARLYELGARRVIVTGTGPLGCVPAELAQHSGDGECAAELNRAVDLFNPQLAEAVRGLNRDIGADVFIAANTYRANFDYLANPQSYGFTNVKVACCGQGPYNGIGLCTPASNVCADREAYAFWDAFHPTERANRIIVGQFMHGSTDYMHPMNLSTILAIDRDSP</sequence>
<comment type="similarity">
    <text evidence="1">Belongs to the 'GDSL' lipolytic enzyme family.</text>
</comment>
<keyword evidence="2" id="KW-0378">Hydrolase</keyword>
<dbReference type="PANTHER" id="PTHR45648">
    <property type="entry name" value="GDSL LIPASE/ACYLHYDROLASE FAMILY PROTEIN (AFU_ORTHOLOGUE AFUA_4G14700)"/>
    <property type="match status" value="1"/>
</dbReference>